<dbReference type="Gene3D" id="3.10.180.10">
    <property type="entry name" value="2,3-Dihydroxybiphenyl 1,2-Dioxygenase, domain 1"/>
    <property type="match status" value="1"/>
</dbReference>
<accession>A0A5M8QB63</accession>
<comment type="caution">
    <text evidence="2">The sequence shown here is derived from an EMBL/GenBank/DDBJ whole genome shotgun (WGS) entry which is preliminary data.</text>
</comment>
<reference evidence="2 4" key="1">
    <citation type="submission" date="2019-07" db="EMBL/GenBank/DDBJ databases">
        <authorList>
            <person name="Qu J.-H."/>
        </authorList>
    </citation>
    <scope>NUCLEOTIDE SEQUENCE [LARGE SCALE GENOMIC DNA]</scope>
    <source>
        <strain evidence="2 4">MDT1-10-3</strain>
    </source>
</reference>
<evidence type="ECO:0000313" key="4">
    <source>
        <dbReference type="Proteomes" id="UP000323866"/>
    </source>
</evidence>
<sequence length="144" mass="15924">MPSLHPYLNFNGTTEEAFNFYKSVFGGEFVVLQRFKDTADGASLPAEDQEKIMHIALPIGEDTILMANDSLESMGHPLTVGNNVSLSIDAKSMEEATSLFNGLAEGGIITMPLQKTFWGAFFGMCTDRFGINWMVNHDIEEQHS</sequence>
<dbReference type="Proteomes" id="UP001570846">
    <property type="component" value="Unassembled WGS sequence"/>
</dbReference>
<name>A0A5M8QB63_9BACT</name>
<gene>
    <name evidence="3" type="ORF">ACD591_06115</name>
    <name evidence="2" type="ORF">FOE74_12165</name>
</gene>
<protein>
    <submittedName>
        <fullName evidence="2">VOC family protein</fullName>
    </submittedName>
</protein>
<dbReference type="PANTHER" id="PTHR33990">
    <property type="entry name" value="PROTEIN YJDN-RELATED"/>
    <property type="match status" value="1"/>
</dbReference>
<dbReference type="PANTHER" id="PTHR33990:SF1">
    <property type="entry name" value="PROTEIN YJDN"/>
    <property type="match status" value="1"/>
</dbReference>
<dbReference type="InterPro" id="IPR028973">
    <property type="entry name" value="PhnB-like"/>
</dbReference>
<dbReference type="SUPFAM" id="SSF54593">
    <property type="entry name" value="Glyoxalase/Bleomycin resistance protein/Dihydroxybiphenyl dioxygenase"/>
    <property type="match status" value="1"/>
</dbReference>
<keyword evidence="5" id="KW-1185">Reference proteome</keyword>
<reference evidence="2 4" key="2">
    <citation type="submission" date="2019-09" db="EMBL/GenBank/DDBJ databases">
        <title>A bacterium isolated from glacier soil.</title>
        <authorList>
            <person name="Liu Q."/>
        </authorList>
    </citation>
    <scope>NUCLEOTIDE SEQUENCE [LARGE SCALE GENOMIC DNA]</scope>
    <source>
        <strain evidence="2 4">MDT1-10-3</strain>
    </source>
</reference>
<dbReference type="InterPro" id="IPR029068">
    <property type="entry name" value="Glyas_Bleomycin-R_OHBP_Dase"/>
</dbReference>
<evidence type="ECO:0000313" key="3">
    <source>
        <dbReference type="EMBL" id="MFA1770858.1"/>
    </source>
</evidence>
<dbReference type="EMBL" id="JBGOGF010000003">
    <property type="protein sequence ID" value="MFA1770858.1"/>
    <property type="molecule type" value="Genomic_DNA"/>
</dbReference>
<evidence type="ECO:0000259" key="1">
    <source>
        <dbReference type="Pfam" id="PF06983"/>
    </source>
</evidence>
<dbReference type="AlphaFoldDB" id="A0A5M8QB63"/>
<reference evidence="3 5" key="3">
    <citation type="submission" date="2024-08" db="EMBL/GenBank/DDBJ databases">
        <authorList>
            <person name="Wei W."/>
        </authorList>
    </citation>
    <scope>NUCLEOTIDE SEQUENCE [LARGE SCALE GENOMIC DNA]</scope>
    <source>
        <strain evidence="3 5">XU2</strain>
    </source>
</reference>
<dbReference type="CDD" id="cd06588">
    <property type="entry name" value="PhnB_like"/>
    <property type="match status" value="1"/>
</dbReference>
<dbReference type="OrthoDB" id="9795306at2"/>
<organism evidence="2 4">
    <name type="scientific">Rufibacter glacialis</name>
    <dbReference type="NCBI Taxonomy" id="1259555"/>
    <lineage>
        <taxon>Bacteria</taxon>
        <taxon>Pseudomonadati</taxon>
        <taxon>Bacteroidota</taxon>
        <taxon>Cytophagia</taxon>
        <taxon>Cytophagales</taxon>
        <taxon>Hymenobacteraceae</taxon>
        <taxon>Rufibacter</taxon>
    </lineage>
</organism>
<dbReference type="EMBL" id="VKKZ01000021">
    <property type="protein sequence ID" value="KAA6433235.1"/>
    <property type="molecule type" value="Genomic_DNA"/>
</dbReference>
<proteinExistence type="predicted"/>
<evidence type="ECO:0000313" key="5">
    <source>
        <dbReference type="Proteomes" id="UP001570846"/>
    </source>
</evidence>
<dbReference type="Pfam" id="PF06983">
    <property type="entry name" value="3-dmu-9_3-mt"/>
    <property type="match status" value="1"/>
</dbReference>
<feature type="domain" description="PhnB-like" evidence="1">
    <location>
        <begin position="4"/>
        <end position="135"/>
    </location>
</feature>
<dbReference type="RefSeq" id="WP_149098896.1">
    <property type="nucleotide sequence ID" value="NZ_BMMG01000004.1"/>
</dbReference>
<dbReference type="Proteomes" id="UP000323866">
    <property type="component" value="Unassembled WGS sequence"/>
</dbReference>
<evidence type="ECO:0000313" key="2">
    <source>
        <dbReference type="EMBL" id="KAA6433235.1"/>
    </source>
</evidence>